<keyword evidence="3" id="KW-1185">Reference proteome</keyword>
<dbReference type="Gene3D" id="3.40.1390.30">
    <property type="entry name" value="NIF3 (NGG1p interacting factor 3)-like"/>
    <property type="match status" value="1"/>
</dbReference>
<dbReference type="InterPro" id="IPR036069">
    <property type="entry name" value="DUF34/NIF3_sf"/>
</dbReference>
<evidence type="ECO:0000313" key="2">
    <source>
        <dbReference type="EMBL" id="KAK9770357.1"/>
    </source>
</evidence>
<gene>
    <name evidence="2" type="ORF">SCAR479_12926</name>
</gene>
<dbReference type="Pfam" id="PF01784">
    <property type="entry name" value="DUF34_NIF3"/>
    <property type="match status" value="1"/>
</dbReference>
<sequence length="308" mass="33527">MSKVHVDNPLQSYAMMYPLKVPERLPTHVQLIEFFSKVLPPHPQDIPLQYHVPRWSGYDPNAAPVRDVVLSITPTPGVYEKLDQLAKGRRKAVCFLHRPFQLGRGMLPRGSLVLANHKRFDELLTTGYNTALASRLGMVLDQAVCIQGYKGDPERRIGIVCPLSTDQTVSSLQIAIVAEMGIADVYESTGGSSQPIQAVAIMNAFGPDEVARAIAAAEEAGLVQAGDASGLLYLTGQPREPGLQAAREAHMPIVCVGHRPAEEWGVRFLAELLQQSFAGLVVHVVMEDEIPVPKKSTPRTSLLDTAAV</sequence>
<evidence type="ECO:0008006" key="4">
    <source>
        <dbReference type="Google" id="ProtNLM"/>
    </source>
</evidence>
<dbReference type="Proteomes" id="UP001465668">
    <property type="component" value="Unassembled WGS sequence"/>
</dbReference>
<accession>A0ABR2X9D6</accession>
<proteinExistence type="inferred from homology"/>
<reference evidence="2 3" key="1">
    <citation type="submission" date="2024-02" db="EMBL/GenBank/DDBJ databases">
        <title>First draft genome assembly of two strains of Seiridium cardinale.</title>
        <authorList>
            <person name="Emiliani G."/>
            <person name="Scali E."/>
        </authorList>
    </citation>
    <scope>NUCLEOTIDE SEQUENCE [LARGE SCALE GENOMIC DNA]</scope>
    <source>
        <strain evidence="2 3">BM-138-000479</strain>
    </source>
</reference>
<protein>
    <recommendedName>
        <fullName evidence="4">NGG1p interacting factor NIF3</fullName>
    </recommendedName>
</protein>
<name>A0ABR2X9D6_9PEZI</name>
<dbReference type="InterPro" id="IPR002678">
    <property type="entry name" value="DUF34/NIF3"/>
</dbReference>
<evidence type="ECO:0000313" key="3">
    <source>
        <dbReference type="Proteomes" id="UP001465668"/>
    </source>
</evidence>
<organism evidence="2 3">
    <name type="scientific">Seiridium cardinale</name>
    <dbReference type="NCBI Taxonomy" id="138064"/>
    <lineage>
        <taxon>Eukaryota</taxon>
        <taxon>Fungi</taxon>
        <taxon>Dikarya</taxon>
        <taxon>Ascomycota</taxon>
        <taxon>Pezizomycotina</taxon>
        <taxon>Sordariomycetes</taxon>
        <taxon>Xylariomycetidae</taxon>
        <taxon>Amphisphaeriales</taxon>
        <taxon>Sporocadaceae</taxon>
        <taxon>Seiridium</taxon>
    </lineage>
</organism>
<dbReference type="EMBL" id="JARVKM010000094">
    <property type="protein sequence ID" value="KAK9770357.1"/>
    <property type="molecule type" value="Genomic_DNA"/>
</dbReference>
<comment type="caution">
    <text evidence="2">The sequence shown here is derived from an EMBL/GenBank/DDBJ whole genome shotgun (WGS) entry which is preliminary data.</text>
</comment>
<comment type="similarity">
    <text evidence="1">Belongs to the GTP cyclohydrolase I type 2/NIF3 family.</text>
</comment>
<evidence type="ECO:0000256" key="1">
    <source>
        <dbReference type="ARBA" id="ARBA00006964"/>
    </source>
</evidence>
<dbReference type="SUPFAM" id="SSF102705">
    <property type="entry name" value="NIF3 (NGG1p interacting factor 3)-like"/>
    <property type="match status" value="1"/>
</dbReference>